<evidence type="ECO:0000313" key="2">
    <source>
        <dbReference type="EMBL" id="QJA85083.1"/>
    </source>
</evidence>
<accession>A0A6M3JZH4</accession>
<sequence>MNFVLLHDAVRVRKCIRDHIRKSDGSVLLYRPDDSRQHGDMDETAGRPWLSSRDMTNWAEIIDVGPDCATLTKDDIGKRILCPEMGGNEMQRLVQEDFAIRERLLLKCYPFLVDMEDDDAKQEQ</sequence>
<dbReference type="EMBL" id="MT142164">
    <property type="protein sequence ID" value="QJA75440.1"/>
    <property type="molecule type" value="Genomic_DNA"/>
</dbReference>
<organism evidence="1">
    <name type="scientific">viral metagenome</name>
    <dbReference type="NCBI Taxonomy" id="1070528"/>
    <lineage>
        <taxon>unclassified sequences</taxon>
        <taxon>metagenomes</taxon>
        <taxon>organismal metagenomes</taxon>
    </lineage>
</organism>
<protein>
    <submittedName>
        <fullName evidence="1">Uncharacterized protein</fullName>
    </submittedName>
</protein>
<dbReference type="EMBL" id="MT142553">
    <property type="protein sequence ID" value="QJA85083.1"/>
    <property type="molecule type" value="Genomic_DNA"/>
</dbReference>
<proteinExistence type="predicted"/>
<gene>
    <name evidence="1" type="ORF">MM415A01780_0006</name>
    <name evidence="2" type="ORF">MM415B02281_0007</name>
</gene>
<dbReference type="AlphaFoldDB" id="A0A6M3JZH4"/>
<name>A0A6M3JZH4_9ZZZZ</name>
<evidence type="ECO:0000313" key="1">
    <source>
        <dbReference type="EMBL" id="QJA75440.1"/>
    </source>
</evidence>
<reference evidence="1" key="1">
    <citation type="submission" date="2020-03" db="EMBL/GenBank/DDBJ databases">
        <title>The deep terrestrial virosphere.</title>
        <authorList>
            <person name="Holmfeldt K."/>
            <person name="Nilsson E."/>
            <person name="Simone D."/>
            <person name="Lopez-Fernandez M."/>
            <person name="Wu X."/>
            <person name="de Brujin I."/>
            <person name="Lundin D."/>
            <person name="Andersson A."/>
            <person name="Bertilsson S."/>
            <person name="Dopson M."/>
        </authorList>
    </citation>
    <scope>NUCLEOTIDE SEQUENCE</scope>
    <source>
        <strain evidence="1">MM415A01780</strain>
        <strain evidence="2">MM415B02281</strain>
    </source>
</reference>